<dbReference type="RefSeq" id="XP_012200268.1">
    <property type="nucleotide sequence ID" value="XM_012344878.1"/>
</dbReference>
<dbReference type="InterPro" id="IPR052394">
    <property type="entry name" value="LRR-containing"/>
</dbReference>
<dbReference type="OrthoDB" id="186812at2759"/>
<reference evidence="3 4" key="1">
    <citation type="journal article" date="2013" name="PLoS Genet.">
        <title>Distinctive expansion of potential virulence genes in the genome of the oomycete fish pathogen Saprolegnia parasitica.</title>
        <authorList>
            <person name="Jiang R.H."/>
            <person name="de Bruijn I."/>
            <person name="Haas B.J."/>
            <person name="Belmonte R."/>
            <person name="Lobach L."/>
            <person name="Christie J."/>
            <person name="van den Ackerveken G."/>
            <person name="Bottin A."/>
            <person name="Bulone V."/>
            <person name="Diaz-Moreno S.M."/>
            <person name="Dumas B."/>
            <person name="Fan L."/>
            <person name="Gaulin E."/>
            <person name="Govers F."/>
            <person name="Grenville-Briggs L.J."/>
            <person name="Horner N.R."/>
            <person name="Levin J.Z."/>
            <person name="Mammella M."/>
            <person name="Meijer H.J."/>
            <person name="Morris P."/>
            <person name="Nusbaum C."/>
            <person name="Oome S."/>
            <person name="Phillips A.J."/>
            <person name="van Rooyen D."/>
            <person name="Rzeszutek E."/>
            <person name="Saraiva M."/>
            <person name="Secombes C.J."/>
            <person name="Seidl M.F."/>
            <person name="Snel B."/>
            <person name="Stassen J.H."/>
            <person name="Sykes S."/>
            <person name="Tripathy S."/>
            <person name="van den Berg H."/>
            <person name="Vega-Arreguin J.C."/>
            <person name="Wawra S."/>
            <person name="Young S.K."/>
            <person name="Zeng Q."/>
            <person name="Dieguez-Uribeondo J."/>
            <person name="Russ C."/>
            <person name="Tyler B.M."/>
            <person name="van West P."/>
        </authorList>
    </citation>
    <scope>NUCLEOTIDE SEQUENCE [LARGE SCALE GENOMIC DNA]</scope>
    <source>
        <strain evidence="3 4">CBS 223.65</strain>
    </source>
</reference>
<proteinExistence type="predicted"/>
<dbReference type="InterPro" id="IPR001611">
    <property type="entry name" value="Leu-rich_rpt"/>
</dbReference>
<dbReference type="PROSITE" id="PS50222">
    <property type="entry name" value="EF_HAND_2"/>
    <property type="match status" value="2"/>
</dbReference>
<dbReference type="EMBL" id="KK583208">
    <property type="protein sequence ID" value="KDO29100.1"/>
    <property type="molecule type" value="Genomic_DNA"/>
</dbReference>
<organism evidence="3 4">
    <name type="scientific">Saprolegnia parasitica (strain CBS 223.65)</name>
    <dbReference type="NCBI Taxonomy" id="695850"/>
    <lineage>
        <taxon>Eukaryota</taxon>
        <taxon>Sar</taxon>
        <taxon>Stramenopiles</taxon>
        <taxon>Oomycota</taxon>
        <taxon>Saprolegniomycetes</taxon>
        <taxon>Saprolegniales</taxon>
        <taxon>Saprolegniaceae</taxon>
        <taxon>Saprolegnia</taxon>
    </lineage>
</organism>
<dbReference type="CDD" id="cd00051">
    <property type="entry name" value="EFh"/>
    <property type="match status" value="1"/>
</dbReference>
<dbReference type="KEGG" id="spar:SPRG_06156"/>
<feature type="domain" description="EF-hand" evidence="2">
    <location>
        <begin position="511"/>
        <end position="546"/>
    </location>
</feature>
<keyword evidence="1" id="KW-0106">Calcium</keyword>
<dbReference type="SMART" id="SM00054">
    <property type="entry name" value="EFh"/>
    <property type="match status" value="2"/>
</dbReference>
<sequence length="1092" mass="121083">MITSSSLTANLTPAEKFLKFTGLTIPDPPSARPVEATSNPEVALTRVDADTRYCGPTAKSEFVQLFRTMVSRQHLSVEPRSNARTLPELDLAAYKAVIPGDDDEPDFDTMLCEPFTARHEFASRCLERELPPSAGLLLRKTQTAEIDISHYGMGDDLARVWAASIVDVPNVTSLNLRNNRLTDAGLPSIIAALIAKPCIAILDLSENKLDSECVDALATYLQSPVCALQELRMSHADVDDAEIGPVVHALYLNQSLHLLDLSHNLLGSHERRRKTPRGTTLVGGEAIGAMLEANTTLRSLDLSWNTLRLSGAVAIGRGLGRNSSLLELNLSYNAIGETGAAAVGVALGSNAASKLERVDLSDNNVSAQAALVLSQTILVNARLRFLILDGNPLGSQGGRSLFHALAQCPNKQLRISMQRCNFDLNVHNASKFNPDDVSGQYELDLVVPYERSIAIELVRCATRKNGCRFRSILFVPPRGKAGRRISVKPIPVHVVLATTSPPGMLGTAEPQSRDALEALFHQLDCDTSGTIDEAELARGMRRLGLDAREGDVRKLLTRYDLDGSGTIEVGEFVDMMGWLYRQAALKLQAQSVRQLMDVRTNEPLEVPTSGHWIVDFVDLRLPADAVEAETLTVVGLDHLLRNIQENANKYTAHLGYIDGVQLLHVAKQGMVLSSAQAQTILDHIMEGLDTVHAMASLLPYMIDCRNACVFIDTNLSEAARGRLQHLLLQAYGPIVGMASDHYKLDLADALDRSTAKKLLEMNNKCALEWPTMHPIKPTDERCFRNAYHSGSAVTLDAKMLTWRFGVLEFDFVHRVRPPKGTLPLSSTRFAQVLAKLQMDPTKDTPKWRKMGKDGVVHRSPKVYERLRELRQMKHVPPAVDRAAITCNGENGTEVVLTSRRLLMELQAALCTRYVNAQQVRGILLQWPPEFAASRVDALVLMFDRLVDLHHFYQIEAILTEAEVAQCLHRLGWLNTWTPLLPEMYYELDMAIYEEREIAKYLIALALAEPGENWIGETFGWTLDTTIPGWKLNAQWTSDETMPRKGILRLEYYSGANQGCSPIWHVRQKLCSHMLAHPLTPDELDAFRTTVTM</sequence>
<dbReference type="SUPFAM" id="SSF47473">
    <property type="entry name" value="EF-hand"/>
    <property type="match status" value="1"/>
</dbReference>
<dbReference type="GeneID" id="24128518"/>
<evidence type="ECO:0000313" key="4">
    <source>
        <dbReference type="Proteomes" id="UP000030745"/>
    </source>
</evidence>
<dbReference type="InterPro" id="IPR011992">
    <property type="entry name" value="EF-hand-dom_pair"/>
</dbReference>
<evidence type="ECO:0000259" key="2">
    <source>
        <dbReference type="PROSITE" id="PS50222"/>
    </source>
</evidence>
<dbReference type="Proteomes" id="UP000030745">
    <property type="component" value="Unassembled WGS sequence"/>
</dbReference>
<dbReference type="PANTHER" id="PTHR24114:SF2">
    <property type="entry name" value="F-BOX DOMAIN-CONTAINING PROTEIN-RELATED"/>
    <property type="match status" value="1"/>
</dbReference>
<accession>A0A067CIT8</accession>
<dbReference type="InterPro" id="IPR018247">
    <property type="entry name" value="EF_Hand_1_Ca_BS"/>
</dbReference>
<keyword evidence="4" id="KW-1185">Reference proteome</keyword>
<gene>
    <name evidence="3" type="ORF">SPRG_06156</name>
</gene>
<evidence type="ECO:0000256" key="1">
    <source>
        <dbReference type="ARBA" id="ARBA00022837"/>
    </source>
</evidence>
<dbReference type="OMA" id="ENWIGET"/>
<dbReference type="InterPro" id="IPR032675">
    <property type="entry name" value="LRR_dom_sf"/>
</dbReference>
<dbReference type="Pfam" id="PF13516">
    <property type="entry name" value="LRR_6"/>
    <property type="match status" value="3"/>
</dbReference>
<dbReference type="VEuPathDB" id="FungiDB:SPRG_06156"/>
<dbReference type="SMART" id="SM00368">
    <property type="entry name" value="LRR_RI"/>
    <property type="match status" value="7"/>
</dbReference>
<feature type="domain" description="EF-hand" evidence="2">
    <location>
        <begin position="547"/>
        <end position="582"/>
    </location>
</feature>
<dbReference type="GO" id="GO:0005509">
    <property type="term" value="F:calcium ion binding"/>
    <property type="evidence" value="ECO:0007669"/>
    <property type="project" value="InterPro"/>
</dbReference>
<name>A0A067CIT8_SAPPC</name>
<evidence type="ECO:0000313" key="3">
    <source>
        <dbReference type="EMBL" id="KDO29100.1"/>
    </source>
</evidence>
<dbReference type="PROSITE" id="PS00018">
    <property type="entry name" value="EF_HAND_1"/>
    <property type="match status" value="2"/>
</dbReference>
<dbReference type="AlphaFoldDB" id="A0A067CIT8"/>
<dbReference type="SUPFAM" id="SSF52047">
    <property type="entry name" value="RNI-like"/>
    <property type="match status" value="1"/>
</dbReference>
<dbReference type="PANTHER" id="PTHR24114">
    <property type="entry name" value="LEUCINE RICH REPEAT FAMILY PROTEIN"/>
    <property type="match status" value="1"/>
</dbReference>
<dbReference type="Gene3D" id="3.80.10.10">
    <property type="entry name" value="Ribonuclease Inhibitor"/>
    <property type="match status" value="2"/>
</dbReference>
<dbReference type="Pfam" id="PF13499">
    <property type="entry name" value="EF-hand_7"/>
    <property type="match status" value="1"/>
</dbReference>
<protein>
    <recommendedName>
        <fullName evidence="2">EF-hand domain-containing protein</fullName>
    </recommendedName>
</protein>
<dbReference type="Gene3D" id="1.10.238.10">
    <property type="entry name" value="EF-hand"/>
    <property type="match status" value="1"/>
</dbReference>
<dbReference type="InterPro" id="IPR002048">
    <property type="entry name" value="EF_hand_dom"/>
</dbReference>